<dbReference type="InterPro" id="IPR015424">
    <property type="entry name" value="PyrdxlP-dep_Trfase"/>
</dbReference>
<evidence type="ECO:0000256" key="1">
    <source>
        <dbReference type="ARBA" id="ARBA00001933"/>
    </source>
</evidence>
<evidence type="ECO:0000256" key="2">
    <source>
        <dbReference type="ARBA" id="ARBA00008954"/>
    </source>
</evidence>
<dbReference type="GO" id="GO:0030170">
    <property type="term" value="F:pyridoxal phosphate binding"/>
    <property type="evidence" value="ECO:0007669"/>
    <property type="project" value="InterPro"/>
</dbReference>
<gene>
    <name evidence="7" type="ORF">SAMN02745148_01617</name>
</gene>
<evidence type="ECO:0000256" key="3">
    <source>
        <dbReference type="ARBA" id="ARBA00022576"/>
    </source>
</evidence>
<comment type="cofactor">
    <cofactor evidence="1">
        <name>pyridoxal 5'-phosphate</name>
        <dbReference type="ChEBI" id="CHEBI:597326"/>
    </cofactor>
</comment>
<keyword evidence="5 6" id="KW-0663">Pyridoxal phosphate</keyword>
<keyword evidence="4 7" id="KW-0808">Transferase</keyword>
<evidence type="ECO:0000256" key="4">
    <source>
        <dbReference type="ARBA" id="ARBA00022679"/>
    </source>
</evidence>
<proteinExistence type="inferred from homology"/>
<dbReference type="AlphaFoldDB" id="A0A1M4Y7R3"/>
<reference evidence="7 8" key="1">
    <citation type="submission" date="2016-11" db="EMBL/GenBank/DDBJ databases">
        <authorList>
            <person name="Jaros S."/>
            <person name="Januszkiewicz K."/>
            <person name="Wedrychowicz H."/>
        </authorList>
    </citation>
    <scope>NUCLEOTIDE SEQUENCE [LARGE SCALE GENOMIC DNA]</scope>
    <source>
        <strain evidence="7 8">DSM 19980</strain>
    </source>
</reference>
<evidence type="ECO:0000256" key="6">
    <source>
        <dbReference type="RuleBase" id="RU003560"/>
    </source>
</evidence>
<dbReference type="InterPro" id="IPR005814">
    <property type="entry name" value="Aminotrans_3"/>
</dbReference>
<dbReference type="GO" id="GO:0034386">
    <property type="term" value="F:4-aminobutyrate:2-oxoglutarate transaminase activity"/>
    <property type="evidence" value="ECO:0007669"/>
    <property type="project" value="InterPro"/>
</dbReference>
<dbReference type="GO" id="GO:0009448">
    <property type="term" value="P:gamma-aminobutyric acid metabolic process"/>
    <property type="evidence" value="ECO:0007669"/>
    <property type="project" value="InterPro"/>
</dbReference>
<dbReference type="PIRSF" id="PIRSF000521">
    <property type="entry name" value="Transaminase_4ab_Lys_Orn"/>
    <property type="match status" value="1"/>
</dbReference>
<dbReference type="OrthoDB" id="9801052at2"/>
<dbReference type="Pfam" id="PF00202">
    <property type="entry name" value="Aminotran_3"/>
    <property type="match status" value="1"/>
</dbReference>
<keyword evidence="8" id="KW-1185">Reference proteome</keyword>
<dbReference type="GO" id="GO:0042802">
    <property type="term" value="F:identical protein binding"/>
    <property type="evidence" value="ECO:0007669"/>
    <property type="project" value="TreeGrafter"/>
</dbReference>
<dbReference type="PANTHER" id="PTHR11986">
    <property type="entry name" value="AMINOTRANSFERASE CLASS III"/>
    <property type="match status" value="1"/>
</dbReference>
<keyword evidence="3 7" id="KW-0032">Aminotransferase</keyword>
<dbReference type="Proteomes" id="UP000184346">
    <property type="component" value="Unassembled WGS sequence"/>
</dbReference>
<dbReference type="InterPro" id="IPR015421">
    <property type="entry name" value="PyrdxlP-dep_Trfase_major"/>
</dbReference>
<evidence type="ECO:0000313" key="7">
    <source>
        <dbReference type="EMBL" id="SHF01758.1"/>
    </source>
</evidence>
<dbReference type="InterPro" id="IPR050103">
    <property type="entry name" value="Class-III_PLP-dep_AT"/>
</dbReference>
<organism evidence="7 8">
    <name type="scientific">Modicisalibacter ilicicola DSM 19980</name>
    <dbReference type="NCBI Taxonomy" id="1121942"/>
    <lineage>
        <taxon>Bacteria</taxon>
        <taxon>Pseudomonadati</taxon>
        <taxon>Pseudomonadota</taxon>
        <taxon>Gammaproteobacteria</taxon>
        <taxon>Oceanospirillales</taxon>
        <taxon>Halomonadaceae</taxon>
        <taxon>Modicisalibacter</taxon>
    </lineage>
</organism>
<protein>
    <submittedName>
        <fullName evidence="7">4-aminobutyrate aminotransferase apoenzyme</fullName>
    </submittedName>
</protein>
<dbReference type="Gene3D" id="3.40.640.10">
    <property type="entry name" value="Type I PLP-dependent aspartate aminotransferase-like (Major domain)"/>
    <property type="match status" value="1"/>
</dbReference>
<dbReference type="RefSeq" id="WP_072821568.1">
    <property type="nucleotide sequence ID" value="NZ_FQUJ01000006.1"/>
</dbReference>
<dbReference type="SUPFAM" id="SSF53383">
    <property type="entry name" value="PLP-dependent transferases"/>
    <property type="match status" value="1"/>
</dbReference>
<dbReference type="PANTHER" id="PTHR11986:SF58">
    <property type="entry name" value="LEUCINE_METHIONINE RACEMASE"/>
    <property type="match status" value="1"/>
</dbReference>
<evidence type="ECO:0000313" key="8">
    <source>
        <dbReference type="Proteomes" id="UP000184346"/>
    </source>
</evidence>
<sequence>MNNAQLNELKQRYVASGAASPAAHFADRAENAEVWDADGKRFIDFAGGIGVLNIGHRHPKVVEAVKAQLDKVMHTCQTVMPYEGYVRLAEKLSQITPVRGHAKVMLANSGAEALENAVKVARAATGKTNVVCFDGGYHGRTFMTMAMNGKVNPYQTDFGPMPGTVFRAPYPVPYHGVSEEESLRGLKMALRTDANPKDTAAIILEPVLGEGGFYAAPPSFLKAIREICDEHGMLMIVDEVQSGFGRTGKMFAIEHSGVEPDIMTMAKSMADGMPISAVVGTDKHMDASGGNSLGGTYTGSPVSCAAALAVLEVFEEENILEKSQALGDKLAKRFHQWQQDFDCIDNVRNLGAMAAFELVSDKASHTPDADLAGALCKKARENGLILLSCGMYANTIRFLMPVTIGDDVLEEGLGIIEQALKELVGSKQTASA</sequence>
<dbReference type="InterPro" id="IPR049704">
    <property type="entry name" value="Aminotrans_3_PPA_site"/>
</dbReference>
<dbReference type="InterPro" id="IPR015422">
    <property type="entry name" value="PyrdxlP-dep_Trfase_small"/>
</dbReference>
<name>A0A1M4Y7R3_9GAMM</name>
<dbReference type="FunFam" id="3.40.640.10:FF:000013">
    <property type="entry name" value="4-aminobutyrate aminotransferase"/>
    <property type="match status" value="1"/>
</dbReference>
<dbReference type="NCBIfam" id="TIGR00700">
    <property type="entry name" value="GABAtrnsam"/>
    <property type="match status" value="1"/>
</dbReference>
<comment type="similarity">
    <text evidence="2 6">Belongs to the class-III pyridoxal-phosphate-dependent aminotransferase family.</text>
</comment>
<dbReference type="CDD" id="cd00610">
    <property type="entry name" value="OAT_like"/>
    <property type="match status" value="1"/>
</dbReference>
<dbReference type="Gene3D" id="3.90.1150.10">
    <property type="entry name" value="Aspartate Aminotransferase, domain 1"/>
    <property type="match status" value="1"/>
</dbReference>
<dbReference type="EMBL" id="FQUJ01000006">
    <property type="protein sequence ID" value="SHF01758.1"/>
    <property type="molecule type" value="Genomic_DNA"/>
</dbReference>
<accession>A0A1M4Y7R3</accession>
<evidence type="ECO:0000256" key="5">
    <source>
        <dbReference type="ARBA" id="ARBA00022898"/>
    </source>
</evidence>
<dbReference type="PROSITE" id="PS00600">
    <property type="entry name" value="AA_TRANSFER_CLASS_3"/>
    <property type="match status" value="1"/>
</dbReference>
<dbReference type="InterPro" id="IPR004632">
    <property type="entry name" value="4NH2But_aminotransferase_bac"/>
</dbReference>
<dbReference type="STRING" id="1121942.SAMN02745148_01617"/>